<dbReference type="InterPro" id="IPR036291">
    <property type="entry name" value="NAD(P)-bd_dom_sf"/>
</dbReference>
<feature type="region of interest" description="Disordered" evidence="3">
    <location>
        <begin position="1"/>
        <end position="21"/>
    </location>
</feature>
<comment type="caution">
    <text evidence="5">The sequence shown here is derived from an EMBL/GenBank/DDBJ whole genome shotgun (WGS) entry which is preliminary data.</text>
</comment>
<dbReference type="Proteomes" id="UP001183222">
    <property type="component" value="Unassembled WGS sequence"/>
</dbReference>
<reference evidence="6" key="1">
    <citation type="submission" date="2023-07" db="EMBL/GenBank/DDBJ databases">
        <title>30 novel species of actinomycetes from the DSMZ collection.</title>
        <authorList>
            <person name="Nouioui I."/>
        </authorList>
    </citation>
    <scope>NUCLEOTIDE SEQUENCE [LARGE SCALE GENOMIC DNA]</scope>
    <source>
        <strain evidence="6">DSM 46792</strain>
    </source>
</reference>
<dbReference type="InterPro" id="IPR046825">
    <property type="entry name" value="PDH_C"/>
</dbReference>
<evidence type="ECO:0000256" key="3">
    <source>
        <dbReference type="SAM" id="MobiDB-lite"/>
    </source>
</evidence>
<gene>
    <name evidence="5" type="ORF">RM425_16100</name>
</gene>
<accession>A0ABU2KB59</accession>
<dbReference type="PANTHER" id="PTHR21363:SF0">
    <property type="entry name" value="PREPHENATE DEHYDROGENASE [NADP(+)]"/>
    <property type="match status" value="1"/>
</dbReference>
<proteinExistence type="inferred from homology"/>
<dbReference type="SUPFAM" id="SSF51735">
    <property type="entry name" value="NAD(P)-binding Rossmann-fold domains"/>
    <property type="match status" value="1"/>
</dbReference>
<dbReference type="InterPro" id="IPR050812">
    <property type="entry name" value="Preph/Arog_dehydrog"/>
</dbReference>
<dbReference type="Pfam" id="PF20463">
    <property type="entry name" value="PDH_C"/>
    <property type="match status" value="1"/>
</dbReference>
<evidence type="ECO:0000313" key="6">
    <source>
        <dbReference type="Proteomes" id="UP001183222"/>
    </source>
</evidence>
<dbReference type="InterPro" id="IPR008927">
    <property type="entry name" value="6-PGluconate_DH-like_C_sf"/>
</dbReference>
<keyword evidence="2" id="KW-0560">Oxidoreductase</keyword>
<evidence type="ECO:0000256" key="1">
    <source>
        <dbReference type="ARBA" id="ARBA00007964"/>
    </source>
</evidence>
<dbReference type="PANTHER" id="PTHR21363">
    <property type="entry name" value="PREPHENATE DEHYDROGENASE"/>
    <property type="match status" value="1"/>
</dbReference>
<dbReference type="InterPro" id="IPR003099">
    <property type="entry name" value="Prephen_DH"/>
</dbReference>
<organism evidence="5 6">
    <name type="scientific">Blastococcus goldschmidtiae</name>
    <dbReference type="NCBI Taxonomy" id="3075546"/>
    <lineage>
        <taxon>Bacteria</taxon>
        <taxon>Bacillati</taxon>
        <taxon>Actinomycetota</taxon>
        <taxon>Actinomycetes</taxon>
        <taxon>Geodermatophilales</taxon>
        <taxon>Geodermatophilaceae</taxon>
        <taxon>Blastococcus</taxon>
    </lineage>
</organism>
<dbReference type="EMBL" id="JAVREI010000013">
    <property type="protein sequence ID" value="MDT0277425.1"/>
    <property type="molecule type" value="Genomic_DNA"/>
</dbReference>
<protein>
    <submittedName>
        <fullName evidence="5">Prephenate dehydrogenase/arogenate dehydrogenase family protein</fullName>
    </submittedName>
</protein>
<dbReference type="PROSITE" id="PS51176">
    <property type="entry name" value="PDH_ADH"/>
    <property type="match status" value="1"/>
</dbReference>
<dbReference type="Gene3D" id="1.10.3660.10">
    <property type="entry name" value="6-phosphogluconate dehydrogenase C-terminal like domain"/>
    <property type="match status" value="1"/>
</dbReference>
<comment type="similarity">
    <text evidence="1">Belongs to the prephenate/arogenate dehydrogenase family.</text>
</comment>
<dbReference type="Pfam" id="PF02153">
    <property type="entry name" value="PDH_N"/>
    <property type="match status" value="1"/>
</dbReference>
<sequence>MADAEGAGNAATGRAPSFPVPTMPAPPVSVVGLGQLGGSLAAALVAAGRPVSGWDTDPTACDAASARGVTITRELSGVVVLAVPLHAMTTALDGLRVDPGATVTDLGSVKGPVLEALTPALGSRFVGGHPMCGTERSGHEAVDPALFAGARWALCVQPDTELPRWLRVAEIALAVGAEVVPVTAAEHDDAVAAISHVPHLLAAALASAAAEAGPLALALGAGSFRDGTRVIGSDPAFVTAMVEGNAGPTEAALDRVRAQLARPRPELVAAGHAVVSRQDARRPVRIPLERAALLALGRAGGAVTRRLAAFVEGWVPETAR</sequence>
<evidence type="ECO:0000259" key="4">
    <source>
        <dbReference type="PROSITE" id="PS51176"/>
    </source>
</evidence>
<feature type="domain" description="Prephenate/arogenate dehydrogenase" evidence="4">
    <location>
        <begin position="26"/>
        <end position="298"/>
    </location>
</feature>
<dbReference type="RefSeq" id="WP_311346235.1">
    <property type="nucleotide sequence ID" value="NZ_JAVREI010000013.1"/>
</dbReference>
<dbReference type="Gene3D" id="3.40.50.720">
    <property type="entry name" value="NAD(P)-binding Rossmann-like Domain"/>
    <property type="match status" value="1"/>
</dbReference>
<keyword evidence="6" id="KW-1185">Reference proteome</keyword>
<evidence type="ECO:0000313" key="5">
    <source>
        <dbReference type="EMBL" id="MDT0277425.1"/>
    </source>
</evidence>
<dbReference type="InterPro" id="IPR046826">
    <property type="entry name" value="PDH_N"/>
</dbReference>
<name>A0ABU2KB59_9ACTN</name>
<dbReference type="SUPFAM" id="SSF48179">
    <property type="entry name" value="6-phosphogluconate dehydrogenase C-terminal domain-like"/>
    <property type="match status" value="1"/>
</dbReference>
<evidence type="ECO:0000256" key="2">
    <source>
        <dbReference type="ARBA" id="ARBA00023002"/>
    </source>
</evidence>